<dbReference type="OrthoDB" id="823504at2759"/>
<evidence type="ECO:0008006" key="9">
    <source>
        <dbReference type="Google" id="ProtNLM"/>
    </source>
</evidence>
<evidence type="ECO:0000256" key="4">
    <source>
        <dbReference type="ARBA" id="ARBA00023180"/>
    </source>
</evidence>
<proteinExistence type="predicted"/>
<evidence type="ECO:0000313" key="8">
    <source>
        <dbReference type="Proteomes" id="UP000791440"/>
    </source>
</evidence>
<dbReference type="GO" id="GO:0046872">
    <property type="term" value="F:metal ion binding"/>
    <property type="evidence" value="ECO:0007669"/>
    <property type="project" value="UniProtKB-KW"/>
</dbReference>
<dbReference type="InterPro" id="IPR019791">
    <property type="entry name" value="Haem_peroxidase_animal"/>
</dbReference>
<keyword evidence="5" id="KW-0408">Iron</keyword>
<sequence>MAMSTGWTAAEGLSKMWTSFCIFNVLYCIANAETYNTYYGTPADSKEVAKFQAKNISHICISNFKPCDENEWSRVDGSCNNLENPTHGMYHTPMWRMLPAYYSADYEPRKTKSGKDFPLARYLRLMLMKVGDSISEVFATSLSYFAEFAFGDVGSVHDIRLYLRTITHCCKPEGLTDKRCTPNFIPENDNVHRFSGIKCHNLTRPLSFQSTGCAPTNTVPERINFVTTFFDISNVYYHAAGSIEQNRAYEGGRLKVEVVNGGSFPSDANETTTCFLKDAVATDCARNVPNGLLGTNLFSTYFWRLHNYIADALVLLNPCWDDETVFNNAKDINIAWYKQVLMYEFYPLMLGRENMINNNIIGCDGDFRDPYDKNVDSNLAMEFAYALRWFHSTQDARQEMYDKNDKFINTQAVVNYSLRVQDLAFHDTLLQMTHGIYMQPAGGFDDTVHPDIADSGLGRLAKAFDILTADLARGRYFGLAPYMKYRDYCSDYTISHEKFEDLSYIMKPNKIDELKRVYENPEDIELMAGMWAEDIGENNPIPPTVACILSKQLQRSVASDRHWYERPNRPHAFTADQLQEVRKATLAGMLCAIGDEVSMIQPQAFLRISESNYKVSCDEIPTIDFTYWKDDSCDAY</sequence>
<feature type="binding site" description="axial binding residue" evidence="5">
    <location>
        <position position="391"/>
    </location>
    <ligand>
        <name>heme b</name>
        <dbReference type="ChEBI" id="CHEBI:60344"/>
    </ligand>
    <ligandPart>
        <name>Fe</name>
        <dbReference type="ChEBI" id="CHEBI:18248"/>
    </ligandPart>
</feature>
<dbReference type="GO" id="GO:0006979">
    <property type="term" value="P:response to oxidative stress"/>
    <property type="evidence" value="ECO:0007669"/>
    <property type="project" value="InterPro"/>
</dbReference>
<dbReference type="GO" id="GO:0005576">
    <property type="term" value="C:extracellular region"/>
    <property type="evidence" value="ECO:0007669"/>
    <property type="project" value="UniProtKB-SubCell"/>
</dbReference>
<name>A0A921ZHM5_MANSE</name>
<accession>A0A921ZHM5</accession>
<keyword evidence="3" id="KW-0560">Oxidoreductase</keyword>
<comment type="caution">
    <text evidence="7">The sequence shown here is derived from an EMBL/GenBank/DDBJ whole genome shotgun (WGS) entry which is preliminary data.</text>
</comment>
<keyword evidence="3" id="KW-0575">Peroxidase</keyword>
<dbReference type="PANTHER" id="PTHR11475:SF4">
    <property type="entry name" value="CHORION PEROXIDASE"/>
    <property type="match status" value="1"/>
</dbReference>
<gene>
    <name evidence="7" type="ORF">O3G_MSEX010547</name>
</gene>
<dbReference type="SUPFAM" id="SSF48113">
    <property type="entry name" value="Heme-dependent peroxidases"/>
    <property type="match status" value="1"/>
</dbReference>
<keyword evidence="6" id="KW-0732">Signal</keyword>
<evidence type="ECO:0000256" key="1">
    <source>
        <dbReference type="ARBA" id="ARBA00004613"/>
    </source>
</evidence>
<dbReference type="Proteomes" id="UP000791440">
    <property type="component" value="Unassembled WGS sequence"/>
</dbReference>
<evidence type="ECO:0000256" key="6">
    <source>
        <dbReference type="SAM" id="SignalP"/>
    </source>
</evidence>
<dbReference type="PROSITE" id="PS50292">
    <property type="entry name" value="PEROXIDASE_3"/>
    <property type="match status" value="1"/>
</dbReference>
<dbReference type="PANTHER" id="PTHR11475">
    <property type="entry name" value="OXIDASE/PEROXIDASE"/>
    <property type="match status" value="1"/>
</dbReference>
<keyword evidence="2" id="KW-0964">Secreted</keyword>
<evidence type="ECO:0000256" key="2">
    <source>
        <dbReference type="ARBA" id="ARBA00022525"/>
    </source>
</evidence>
<dbReference type="GO" id="GO:0020037">
    <property type="term" value="F:heme binding"/>
    <property type="evidence" value="ECO:0007669"/>
    <property type="project" value="InterPro"/>
</dbReference>
<dbReference type="InterPro" id="IPR010255">
    <property type="entry name" value="Haem_peroxidase_sf"/>
</dbReference>
<evidence type="ECO:0000256" key="3">
    <source>
        <dbReference type="ARBA" id="ARBA00022559"/>
    </source>
</evidence>
<evidence type="ECO:0000313" key="7">
    <source>
        <dbReference type="EMBL" id="KAG6457891.1"/>
    </source>
</evidence>
<comment type="subcellular location">
    <subcellularLocation>
        <location evidence="1">Secreted</location>
    </subcellularLocation>
</comment>
<protein>
    <recommendedName>
        <fullName evidence="9">Peroxidase</fullName>
    </recommendedName>
</protein>
<dbReference type="Pfam" id="PF03098">
    <property type="entry name" value="An_peroxidase"/>
    <property type="match status" value="1"/>
</dbReference>
<keyword evidence="4" id="KW-0325">Glycoprotein</keyword>
<reference evidence="7" key="1">
    <citation type="journal article" date="2016" name="Insect Biochem. Mol. Biol.">
        <title>Multifaceted biological insights from a draft genome sequence of the tobacco hornworm moth, Manduca sexta.</title>
        <authorList>
            <person name="Kanost M.R."/>
            <person name="Arrese E.L."/>
            <person name="Cao X."/>
            <person name="Chen Y.R."/>
            <person name="Chellapilla S."/>
            <person name="Goldsmith M.R."/>
            <person name="Grosse-Wilde E."/>
            <person name="Heckel D.G."/>
            <person name="Herndon N."/>
            <person name="Jiang H."/>
            <person name="Papanicolaou A."/>
            <person name="Qu J."/>
            <person name="Soulages J.L."/>
            <person name="Vogel H."/>
            <person name="Walters J."/>
            <person name="Waterhouse R.M."/>
            <person name="Ahn S.J."/>
            <person name="Almeida F.C."/>
            <person name="An C."/>
            <person name="Aqrawi P."/>
            <person name="Bretschneider A."/>
            <person name="Bryant W.B."/>
            <person name="Bucks S."/>
            <person name="Chao H."/>
            <person name="Chevignon G."/>
            <person name="Christen J.M."/>
            <person name="Clarke D.F."/>
            <person name="Dittmer N.T."/>
            <person name="Ferguson L.C.F."/>
            <person name="Garavelou S."/>
            <person name="Gordon K.H.J."/>
            <person name="Gunaratna R.T."/>
            <person name="Han Y."/>
            <person name="Hauser F."/>
            <person name="He Y."/>
            <person name="Heidel-Fischer H."/>
            <person name="Hirsh A."/>
            <person name="Hu Y."/>
            <person name="Jiang H."/>
            <person name="Kalra D."/>
            <person name="Klinner C."/>
            <person name="Konig C."/>
            <person name="Kovar C."/>
            <person name="Kroll A.R."/>
            <person name="Kuwar S.S."/>
            <person name="Lee S.L."/>
            <person name="Lehman R."/>
            <person name="Li K."/>
            <person name="Li Z."/>
            <person name="Liang H."/>
            <person name="Lovelace S."/>
            <person name="Lu Z."/>
            <person name="Mansfield J.H."/>
            <person name="McCulloch K.J."/>
            <person name="Mathew T."/>
            <person name="Morton B."/>
            <person name="Muzny D.M."/>
            <person name="Neunemann D."/>
            <person name="Ongeri F."/>
            <person name="Pauchet Y."/>
            <person name="Pu L.L."/>
            <person name="Pyrousis I."/>
            <person name="Rao X.J."/>
            <person name="Redding A."/>
            <person name="Roesel C."/>
            <person name="Sanchez-Gracia A."/>
            <person name="Schaack S."/>
            <person name="Shukla A."/>
            <person name="Tetreau G."/>
            <person name="Wang Y."/>
            <person name="Xiong G.H."/>
            <person name="Traut W."/>
            <person name="Walsh T.K."/>
            <person name="Worley K.C."/>
            <person name="Wu D."/>
            <person name="Wu W."/>
            <person name="Wu Y.Q."/>
            <person name="Zhang X."/>
            <person name="Zou Z."/>
            <person name="Zucker H."/>
            <person name="Briscoe A.D."/>
            <person name="Burmester T."/>
            <person name="Clem R.J."/>
            <person name="Feyereisen R."/>
            <person name="Grimmelikhuijzen C.J.P."/>
            <person name="Hamodrakas S.J."/>
            <person name="Hansson B.S."/>
            <person name="Huguet E."/>
            <person name="Jermiin L.S."/>
            <person name="Lan Q."/>
            <person name="Lehman H.K."/>
            <person name="Lorenzen M."/>
            <person name="Merzendorfer H."/>
            <person name="Michalopoulos I."/>
            <person name="Morton D.B."/>
            <person name="Muthukrishnan S."/>
            <person name="Oakeshott J.G."/>
            <person name="Palmer W."/>
            <person name="Park Y."/>
            <person name="Passarelli A.L."/>
            <person name="Rozas J."/>
            <person name="Schwartz L.M."/>
            <person name="Smith W."/>
            <person name="Southgate A."/>
            <person name="Vilcinskas A."/>
            <person name="Vogt R."/>
            <person name="Wang P."/>
            <person name="Werren J."/>
            <person name="Yu X.Q."/>
            <person name="Zhou J.J."/>
            <person name="Brown S.J."/>
            <person name="Scherer S.E."/>
            <person name="Richards S."/>
            <person name="Blissard G.W."/>
        </authorList>
    </citation>
    <scope>NUCLEOTIDE SEQUENCE</scope>
</reference>
<keyword evidence="8" id="KW-1185">Reference proteome</keyword>
<dbReference type="Gene3D" id="1.10.640.10">
    <property type="entry name" value="Haem peroxidase domain superfamily, animal type"/>
    <property type="match status" value="1"/>
</dbReference>
<feature type="signal peptide" evidence="6">
    <location>
        <begin position="1"/>
        <end position="32"/>
    </location>
</feature>
<reference evidence="7" key="2">
    <citation type="submission" date="2020-12" db="EMBL/GenBank/DDBJ databases">
        <authorList>
            <person name="Kanost M."/>
        </authorList>
    </citation>
    <scope>NUCLEOTIDE SEQUENCE</scope>
</reference>
<dbReference type="EMBL" id="JH668561">
    <property type="protein sequence ID" value="KAG6457891.1"/>
    <property type="molecule type" value="Genomic_DNA"/>
</dbReference>
<dbReference type="InterPro" id="IPR037120">
    <property type="entry name" value="Haem_peroxidase_sf_animal"/>
</dbReference>
<organism evidence="7 8">
    <name type="scientific">Manduca sexta</name>
    <name type="common">Tobacco hawkmoth</name>
    <name type="synonym">Tobacco hornworm</name>
    <dbReference type="NCBI Taxonomy" id="7130"/>
    <lineage>
        <taxon>Eukaryota</taxon>
        <taxon>Metazoa</taxon>
        <taxon>Ecdysozoa</taxon>
        <taxon>Arthropoda</taxon>
        <taxon>Hexapoda</taxon>
        <taxon>Insecta</taxon>
        <taxon>Pterygota</taxon>
        <taxon>Neoptera</taxon>
        <taxon>Endopterygota</taxon>
        <taxon>Lepidoptera</taxon>
        <taxon>Glossata</taxon>
        <taxon>Ditrysia</taxon>
        <taxon>Bombycoidea</taxon>
        <taxon>Sphingidae</taxon>
        <taxon>Sphinginae</taxon>
        <taxon>Sphingini</taxon>
        <taxon>Manduca</taxon>
    </lineage>
</organism>
<evidence type="ECO:0000256" key="5">
    <source>
        <dbReference type="PIRSR" id="PIRSR619791-2"/>
    </source>
</evidence>
<dbReference type="AlphaFoldDB" id="A0A921ZHM5"/>
<dbReference type="PRINTS" id="PR00457">
    <property type="entry name" value="ANPEROXIDASE"/>
</dbReference>
<dbReference type="GO" id="GO:0004601">
    <property type="term" value="F:peroxidase activity"/>
    <property type="evidence" value="ECO:0007669"/>
    <property type="project" value="UniProtKB-KW"/>
</dbReference>
<feature type="chain" id="PRO_5037159616" description="Peroxidase" evidence="6">
    <location>
        <begin position="33"/>
        <end position="636"/>
    </location>
</feature>
<keyword evidence="5" id="KW-0479">Metal-binding</keyword>
<keyword evidence="5" id="KW-0349">Heme</keyword>